<keyword evidence="1" id="KW-1133">Transmembrane helix</keyword>
<keyword evidence="1" id="KW-0472">Membrane</keyword>
<organism evidence="2 3">
    <name type="scientific">Blattamonas nauphoetae</name>
    <dbReference type="NCBI Taxonomy" id="2049346"/>
    <lineage>
        <taxon>Eukaryota</taxon>
        <taxon>Metamonada</taxon>
        <taxon>Preaxostyla</taxon>
        <taxon>Oxymonadida</taxon>
        <taxon>Blattamonas</taxon>
    </lineage>
</organism>
<evidence type="ECO:0008006" key="4">
    <source>
        <dbReference type="Google" id="ProtNLM"/>
    </source>
</evidence>
<comment type="caution">
    <text evidence="2">The sequence shown here is derived from an EMBL/GenBank/DDBJ whole genome shotgun (WGS) entry which is preliminary data.</text>
</comment>
<reference evidence="2 3" key="1">
    <citation type="journal article" date="2022" name="bioRxiv">
        <title>Genomics of Preaxostyla Flagellates Illuminates Evolutionary Transitions and the Path Towards Mitochondrial Loss.</title>
        <authorList>
            <person name="Novak L.V.F."/>
            <person name="Treitli S.C."/>
            <person name="Pyrih J."/>
            <person name="Halakuc P."/>
            <person name="Pipaliya S.V."/>
            <person name="Vacek V."/>
            <person name="Brzon O."/>
            <person name="Soukal P."/>
            <person name="Eme L."/>
            <person name="Dacks J.B."/>
            <person name="Karnkowska A."/>
            <person name="Elias M."/>
            <person name="Hampl V."/>
        </authorList>
    </citation>
    <scope>NUCLEOTIDE SEQUENCE [LARGE SCALE GENOMIC DNA]</scope>
    <source>
        <strain evidence="2">NAU3</strain>
        <tissue evidence="2">Gut</tissue>
    </source>
</reference>
<accession>A0ABQ9WV82</accession>
<dbReference type="EMBL" id="JARBJD010000414">
    <property type="protein sequence ID" value="KAK2942341.1"/>
    <property type="molecule type" value="Genomic_DNA"/>
</dbReference>
<dbReference type="Proteomes" id="UP001281761">
    <property type="component" value="Unassembled WGS sequence"/>
</dbReference>
<keyword evidence="3" id="KW-1185">Reference proteome</keyword>
<keyword evidence="1" id="KW-0812">Transmembrane</keyword>
<gene>
    <name evidence="2" type="ORF">BLNAU_22728</name>
</gene>
<feature type="transmembrane region" description="Helical" evidence="1">
    <location>
        <begin position="485"/>
        <end position="518"/>
    </location>
</feature>
<proteinExistence type="predicted"/>
<dbReference type="SUPFAM" id="SSF51126">
    <property type="entry name" value="Pectin lyase-like"/>
    <property type="match status" value="1"/>
</dbReference>
<name>A0ABQ9WV82_9EUKA</name>
<evidence type="ECO:0000313" key="3">
    <source>
        <dbReference type="Proteomes" id="UP001281761"/>
    </source>
</evidence>
<protein>
    <recommendedName>
        <fullName evidence="4">Right handed beta helix domain-containing protein</fullName>
    </recommendedName>
</protein>
<dbReference type="InterPro" id="IPR011050">
    <property type="entry name" value="Pectin_lyase_fold/virulence"/>
</dbReference>
<evidence type="ECO:0000313" key="2">
    <source>
        <dbReference type="EMBL" id="KAK2942341.1"/>
    </source>
</evidence>
<evidence type="ECO:0000256" key="1">
    <source>
        <dbReference type="SAM" id="Phobius"/>
    </source>
</evidence>
<sequence>MFISLFVVFANIHSEGIDLQDVLKEYADDVTEITLQEGEYFANALQLKSRNLTFTGEKDKVVLDLRDCDAASFDLENSSLVLASLTIQPSPNAAIASAQQESKLSISDCSFNSTALSKPFLLGSNSKLVISSTRLESLEISCSLIEGPADTLDPFLDLLVFNCHFSELTLKAQKPVLAGPEVQNVTISNSTFSDVVCKEDGPLPTEQVRGLANRSVVLECSSFTAVDGALSGGLVFGMQAAYLSLTDLKWYYGTNAVRFSNNVAFSESIEVEIVSSAFSNTKASEFWPNGGLLYLPHDTVKLTLSYVNATGVSAPEGHGGVICITGRSNLIIAQCEIKNSSAGKCGGFLYAANHVETASLNVLKVDVSRSYEDGGSIFLDSVTSFQANYGKFARSSTTRQGGAIFLNKSDNCTITFANVAFDENWAESGMGNDVLISYENGSNYNVNKKSFSKCTSSSRGHKVTLLPHTLHADWTNSAWLDVKAVIVGVVVGVCVFVAVVIVLTCVCCCCGCCVACGCGRKKADAYHHVESQPTTHYTPAQQHPNQYPSTLANPTQYPQQTMYAQPAAQPAQFQQYPNLPPSQLG</sequence>